<evidence type="ECO:0000256" key="4">
    <source>
        <dbReference type="ARBA" id="ARBA00022692"/>
    </source>
</evidence>
<dbReference type="CDD" id="cd12823">
    <property type="entry name" value="Mrs2_Mfm1p-like"/>
    <property type="match status" value="1"/>
</dbReference>
<evidence type="ECO:0000256" key="14">
    <source>
        <dbReference type="RuleBase" id="RU366042"/>
    </source>
</evidence>
<dbReference type="Gene3D" id="1.20.58.340">
    <property type="entry name" value="Magnesium transport protein CorA, transmembrane region"/>
    <property type="match status" value="1"/>
</dbReference>
<evidence type="ECO:0000256" key="5">
    <source>
        <dbReference type="ARBA" id="ARBA00022792"/>
    </source>
</evidence>
<feature type="transmembrane region" description="Helical" evidence="14">
    <location>
        <begin position="282"/>
        <end position="300"/>
    </location>
</feature>
<dbReference type="PANTHER" id="PTHR13890">
    <property type="entry name" value="RNA SPLICING PROTEIN MRS2, MITOCHONDRIAL"/>
    <property type="match status" value="1"/>
</dbReference>
<dbReference type="Pfam" id="PF22099">
    <property type="entry name" value="MRS2-like"/>
    <property type="match status" value="1"/>
</dbReference>
<keyword evidence="11 14" id="KW-0472">Membrane</keyword>
<evidence type="ECO:0000256" key="3">
    <source>
        <dbReference type="ARBA" id="ARBA00022448"/>
    </source>
</evidence>
<keyword evidence="4 14" id="KW-0812">Transmembrane</keyword>
<gene>
    <name evidence="15" type="ORF">PACTADRAFT_28980</name>
</gene>
<dbReference type="AlphaFoldDB" id="A0A1E4U0S4"/>
<dbReference type="Proteomes" id="UP000094236">
    <property type="component" value="Unassembled WGS sequence"/>
</dbReference>
<feature type="non-terminal residue" evidence="15">
    <location>
        <position position="1"/>
    </location>
</feature>
<evidence type="ECO:0000256" key="13">
    <source>
        <dbReference type="ARBA" id="ARBA00038721"/>
    </source>
</evidence>
<protein>
    <recommendedName>
        <fullName evidence="14">Magnesium transporter</fullName>
    </recommendedName>
</protein>
<organism evidence="15 16">
    <name type="scientific">Pachysolen tannophilus NRRL Y-2460</name>
    <dbReference type="NCBI Taxonomy" id="669874"/>
    <lineage>
        <taxon>Eukaryota</taxon>
        <taxon>Fungi</taxon>
        <taxon>Dikarya</taxon>
        <taxon>Ascomycota</taxon>
        <taxon>Saccharomycotina</taxon>
        <taxon>Pichiomycetes</taxon>
        <taxon>Pachysolenaceae</taxon>
        <taxon>Pachysolen</taxon>
    </lineage>
</organism>
<accession>A0A1E4U0S4</accession>
<keyword evidence="9 14" id="KW-0406">Ion transport</keyword>
<keyword evidence="6 14" id="KW-0460">Magnesium</keyword>
<evidence type="ECO:0000256" key="7">
    <source>
        <dbReference type="ARBA" id="ARBA00022946"/>
    </source>
</evidence>
<evidence type="ECO:0000256" key="1">
    <source>
        <dbReference type="ARBA" id="ARBA00004448"/>
    </source>
</evidence>
<reference evidence="16" key="1">
    <citation type="submission" date="2016-05" db="EMBL/GenBank/DDBJ databases">
        <title>Comparative genomics of biotechnologically important yeasts.</title>
        <authorList>
            <consortium name="DOE Joint Genome Institute"/>
            <person name="Riley R."/>
            <person name="Haridas S."/>
            <person name="Wolfe K.H."/>
            <person name="Lopes M.R."/>
            <person name="Hittinger C.T."/>
            <person name="Goker M."/>
            <person name="Salamov A."/>
            <person name="Wisecaver J."/>
            <person name="Long T.M."/>
            <person name="Aerts A.L."/>
            <person name="Barry K."/>
            <person name="Choi C."/>
            <person name="Clum A."/>
            <person name="Coughlan A.Y."/>
            <person name="Deshpande S."/>
            <person name="Douglass A.P."/>
            <person name="Hanson S.J."/>
            <person name="Klenk H.-P."/>
            <person name="Labutti K."/>
            <person name="Lapidus A."/>
            <person name="Lindquist E."/>
            <person name="Lipzen A."/>
            <person name="Meier-Kolthoff J.P."/>
            <person name="Ohm R.A."/>
            <person name="Otillar R.P."/>
            <person name="Pangilinan J."/>
            <person name="Peng Y."/>
            <person name="Rokas A."/>
            <person name="Rosa C.A."/>
            <person name="Scheuner C."/>
            <person name="Sibirny A.A."/>
            <person name="Slot J.C."/>
            <person name="Stielow J.B."/>
            <person name="Sun H."/>
            <person name="Kurtzman C.P."/>
            <person name="Blackwell M."/>
            <person name="Grigoriev I.V."/>
            <person name="Jeffries T.W."/>
        </authorList>
    </citation>
    <scope>NUCLEOTIDE SEQUENCE [LARGE SCALE GENOMIC DNA]</scope>
    <source>
        <strain evidence="16">NRRL Y-2460</strain>
    </source>
</reference>
<feature type="non-terminal residue" evidence="15">
    <location>
        <position position="346"/>
    </location>
</feature>
<evidence type="ECO:0000313" key="16">
    <source>
        <dbReference type="Proteomes" id="UP000094236"/>
    </source>
</evidence>
<dbReference type="OrthoDB" id="10251508at2759"/>
<keyword evidence="5 14" id="KW-0999">Mitochondrion inner membrane</keyword>
<keyword evidence="8 14" id="KW-1133">Transmembrane helix</keyword>
<dbReference type="GO" id="GO:0005743">
    <property type="term" value="C:mitochondrial inner membrane"/>
    <property type="evidence" value="ECO:0007669"/>
    <property type="project" value="UniProtKB-SubCell"/>
</dbReference>
<evidence type="ECO:0000256" key="11">
    <source>
        <dbReference type="ARBA" id="ARBA00023136"/>
    </source>
</evidence>
<dbReference type="InterPro" id="IPR039204">
    <property type="entry name" value="MRS2-like"/>
</dbReference>
<feature type="transmembrane region" description="Helical" evidence="14">
    <location>
        <begin position="312"/>
        <end position="333"/>
    </location>
</feature>
<keyword evidence="7" id="KW-0809">Transit peptide</keyword>
<evidence type="ECO:0000256" key="9">
    <source>
        <dbReference type="ARBA" id="ARBA00023065"/>
    </source>
</evidence>
<sequence>YNKILLTKSLGQKTSLNGSSNSTSTYLRCIEFDSDGKMTNVPSDIKKKELIMNHDLLPRDLRKIDKGYDDIVPSILIRPSSILINILHIKALIKADSVVLFNHGSSDSHTYSTFLKDLERKLKTHSKVAGLPFEIRALEAIFISVVSNLHSEMKVHTTVIKGILQELENHIDRAKLRYLLIQSKKLSQFDQKATLIRDLIDELLEQDDELDALYLTAKLKNNPRRGDDHQEVEMLLESYYKHCDEIVQTVENLTSNIKTTEEIINIILDSNRNQLMVLSLRFSLSLLSFGSLLYVASLYGMNLENFIEEKDYWFWVIVIGTSVGCAGLFKFGITRLNKLQKVTMTG</sequence>
<dbReference type="PANTHER" id="PTHR13890:SF0">
    <property type="entry name" value="MAGNESIUM TRANSPORTER MRS2 HOMOLOG, MITOCHONDRIAL"/>
    <property type="match status" value="1"/>
</dbReference>
<evidence type="ECO:0000256" key="2">
    <source>
        <dbReference type="ARBA" id="ARBA00009765"/>
    </source>
</evidence>
<comment type="subcellular location">
    <subcellularLocation>
        <location evidence="1 14">Mitochondrion inner membrane</location>
        <topology evidence="1 14">Multi-pass membrane protein</topology>
    </subcellularLocation>
</comment>
<dbReference type="EMBL" id="KV454011">
    <property type="protein sequence ID" value="ODV97589.1"/>
    <property type="molecule type" value="Genomic_DNA"/>
</dbReference>
<comment type="similarity">
    <text evidence="2 14">Belongs to the CorA metal ion transporter (MIT) (TC 1.A.35) family.</text>
</comment>
<evidence type="ECO:0000256" key="12">
    <source>
        <dbReference type="ARBA" id="ARBA00037564"/>
    </source>
</evidence>
<keyword evidence="3 14" id="KW-0813">Transport</keyword>
<proteinExistence type="inferred from homology"/>
<name>A0A1E4U0S4_PACTA</name>
<keyword evidence="10" id="KW-0496">Mitochondrion</keyword>
<dbReference type="FunFam" id="2.40.128.330:FF:000002">
    <property type="entry name" value="Inner membrane magnesium transporter mrs2"/>
    <property type="match status" value="1"/>
</dbReference>
<evidence type="ECO:0000256" key="10">
    <source>
        <dbReference type="ARBA" id="ARBA00023128"/>
    </source>
</evidence>
<dbReference type="GO" id="GO:0015095">
    <property type="term" value="F:magnesium ion transmembrane transporter activity"/>
    <property type="evidence" value="ECO:0007669"/>
    <property type="project" value="EnsemblFungi"/>
</dbReference>
<comment type="function">
    <text evidence="12">Mitochondrial inner membrane magnesium transporter required for mitochondrial magnesium homeostasis. Modulates the conductance of the MRS2 channel. Involved in the splicing of mRNA group II introns in mitochondria by affecting mitochondrial magnesium concentrations, which are critical for group II intron splicing.</text>
</comment>
<evidence type="ECO:0000256" key="6">
    <source>
        <dbReference type="ARBA" id="ARBA00022842"/>
    </source>
</evidence>
<evidence type="ECO:0000256" key="8">
    <source>
        <dbReference type="ARBA" id="ARBA00022989"/>
    </source>
</evidence>
<dbReference type="GO" id="GO:0045016">
    <property type="term" value="P:mitochondrial magnesium ion transmembrane transport"/>
    <property type="evidence" value="ECO:0007669"/>
    <property type="project" value="EnsemblFungi"/>
</dbReference>
<keyword evidence="16" id="KW-1185">Reference proteome</keyword>
<evidence type="ECO:0000313" key="15">
    <source>
        <dbReference type="EMBL" id="ODV97589.1"/>
    </source>
</evidence>
<dbReference type="Gene3D" id="2.40.128.330">
    <property type="match status" value="1"/>
</dbReference>
<comment type="subunit">
    <text evidence="13">Forms homooligomers. Interacts with MRS2.</text>
</comment>
<dbReference type="FunFam" id="1.20.58.340:FF:000005">
    <property type="entry name" value="Inner membrane magnesium transporter MRS2"/>
    <property type="match status" value="1"/>
</dbReference>